<keyword evidence="10" id="KW-1185">Reference proteome</keyword>
<feature type="region of interest" description="Disordered" evidence="6">
    <location>
        <begin position="401"/>
        <end position="452"/>
    </location>
</feature>
<feature type="domain" description="HTH myb-type" evidence="8">
    <location>
        <begin position="349"/>
        <end position="396"/>
    </location>
</feature>
<evidence type="ECO:0000256" key="4">
    <source>
        <dbReference type="ARBA" id="ARBA00023242"/>
    </source>
</evidence>
<dbReference type="GO" id="GO:0001006">
    <property type="term" value="F:RNA polymerase III type 3 promoter sequence-specific DNA binding"/>
    <property type="evidence" value="ECO:0007669"/>
    <property type="project" value="TreeGrafter"/>
</dbReference>
<dbReference type="EMBL" id="QPFP01000007">
    <property type="protein sequence ID" value="TEB35402.1"/>
    <property type="molecule type" value="Genomic_DNA"/>
</dbReference>
<dbReference type="Proteomes" id="UP000298030">
    <property type="component" value="Unassembled WGS sequence"/>
</dbReference>
<proteinExistence type="predicted"/>
<dbReference type="GO" id="GO:0042795">
    <property type="term" value="P:snRNA transcription by RNA polymerase II"/>
    <property type="evidence" value="ECO:0007669"/>
    <property type="project" value="TreeGrafter"/>
</dbReference>
<feature type="coiled-coil region" evidence="5">
    <location>
        <begin position="32"/>
        <end position="59"/>
    </location>
</feature>
<dbReference type="InterPro" id="IPR051575">
    <property type="entry name" value="Myb-like_DNA-bd"/>
</dbReference>
<dbReference type="PROSITE" id="PS51294">
    <property type="entry name" value="HTH_MYB"/>
    <property type="match status" value="3"/>
</dbReference>
<feature type="domain" description="HTH myb-type" evidence="8">
    <location>
        <begin position="237"/>
        <end position="289"/>
    </location>
</feature>
<evidence type="ECO:0000256" key="3">
    <source>
        <dbReference type="ARBA" id="ARBA00023163"/>
    </source>
</evidence>
<evidence type="ECO:0000259" key="8">
    <source>
        <dbReference type="PROSITE" id="PS51294"/>
    </source>
</evidence>
<gene>
    <name evidence="9" type="ORF">FA13DRAFT_1728215</name>
</gene>
<comment type="caution">
    <text evidence="9">The sequence shown here is derived from an EMBL/GenBank/DDBJ whole genome shotgun (WGS) entry which is preliminary data.</text>
</comment>
<dbReference type="SMART" id="SM00717">
    <property type="entry name" value="SANT"/>
    <property type="match status" value="4"/>
</dbReference>
<feature type="domain" description="Myb-like" evidence="7">
    <location>
        <begin position="341"/>
        <end position="392"/>
    </location>
</feature>
<evidence type="ECO:0000256" key="6">
    <source>
        <dbReference type="SAM" id="MobiDB-lite"/>
    </source>
</evidence>
<dbReference type="STRING" id="71717.A0A4Y7TPB0"/>
<dbReference type="GO" id="GO:0000978">
    <property type="term" value="F:RNA polymerase II cis-regulatory region sequence-specific DNA binding"/>
    <property type="evidence" value="ECO:0007669"/>
    <property type="project" value="TreeGrafter"/>
</dbReference>
<dbReference type="PROSITE" id="PS50090">
    <property type="entry name" value="MYB_LIKE"/>
    <property type="match status" value="3"/>
</dbReference>
<dbReference type="InterPro" id="IPR017930">
    <property type="entry name" value="Myb_dom"/>
</dbReference>
<keyword evidence="5" id="KW-0175">Coiled coil</keyword>
<evidence type="ECO:0000256" key="1">
    <source>
        <dbReference type="ARBA" id="ARBA00023015"/>
    </source>
</evidence>
<evidence type="ECO:0000256" key="5">
    <source>
        <dbReference type="SAM" id="Coils"/>
    </source>
</evidence>
<dbReference type="GO" id="GO:0042796">
    <property type="term" value="P:snRNA transcription by RNA polymerase III"/>
    <property type="evidence" value="ECO:0007669"/>
    <property type="project" value="TreeGrafter"/>
</dbReference>
<name>A0A4Y7TPB0_COPMI</name>
<evidence type="ECO:0000313" key="9">
    <source>
        <dbReference type="EMBL" id="TEB35402.1"/>
    </source>
</evidence>
<dbReference type="PANTHER" id="PTHR46621:SF1">
    <property type="entry name" value="SNRNA-ACTIVATING PROTEIN COMPLEX SUBUNIT 4"/>
    <property type="match status" value="1"/>
</dbReference>
<keyword evidence="2" id="KW-0238">DNA-binding</keyword>
<dbReference type="GO" id="GO:0019185">
    <property type="term" value="C:snRNA-activating protein complex"/>
    <property type="evidence" value="ECO:0007669"/>
    <property type="project" value="TreeGrafter"/>
</dbReference>
<feature type="domain" description="Myb-like" evidence="7">
    <location>
        <begin position="237"/>
        <end position="289"/>
    </location>
</feature>
<keyword evidence="3" id="KW-0804">Transcription</keyword>
<dbReference type="InterPro" id="IPR009057">
    <property type="entry name" value="Homeodomain-like_sf"/>
</dbReference>
<evidence type="ECO:0000313" key="10">
    <source>
        <dbReference type="Proteomes" id="UP000298030"/>
    </source>
</evidence>
<dbReference type="CDD" id="cd00167">
    <property type="entry name" value="SANT"/>
    <property type="match status" value="3"/>
</dbReference>
<dbReference type="SUPFAM" id="SSF46689">
    <property type="entry name" value="Homeodomain-like"/>
    <property type="match status" value="2"/>
</dbReference>
<feature type="compositionally biased region" description="Polar residues" evidence="6">
    <location>
        <begin position="542"/>
        <end position="568"/>
    </location>
</feature>
<reference evidence="9 10" key="1">
    <citation type="journal article" date="2019" name="Nat. Ecol. Evol.">
        <title>Megaphylogeny resolves global patterns of mushroom evolution.</title>
        <authorList>
            <person name="Varga T."/>
            <person name="Krizsan K."/>
            <person name="Foldi C."/>
            <person name="Dima B."/>
            <person name="Sanchez-Garcia M."/>
            <person name="Sanchez-Ramirez S."/>
            <person name="Szollosi G.J."/>
            <person name="Szarkandi J.G."/>
            <person name="Papp V."/>
            <person name="Albert L."/>
            <person name="Andreopoulos W."/>
            <person name="Angelini C."/>
            <person name="Antonin V."/>
            <person name="Barry K.W."/>
            <person name="Bougher N.L."/>
            <person name="Buchanan P."/>
            <person name="Buyck B."/>
            <person name="Bense V."/>
            <person name="Catcheside P."/>
            <person name="Chovatia M."/>
            <person name="Cooper J."/>
            <person name="Damon W."/>
            <person name="Desjardin D."/>
            <person name="Finy P."/>
            <person name="Geml J."/>
            <person name="Haridas S."/>
            <person name="Hughes K."/>
            <person name="Justo A."/>
            <person name="Karasinski D."/>
            <person name="Kautmanova I."/>
            <person name="Kiss B."/>
            <person name="Kocsube S."/>
            <person name="Kotiranta H."/>
            <person name="LaButti K.M."/>
            <person name="Lechner B.E."/>
            <person name="Liimatainen K."/>
            <person name="Lipzen A."/>
            <person name="Lukacs Z."/>
            <person name="Mihaltcheva S."/>
            <person name="Morgado L.N."/>
            <person name="Niskanen T."/>
            <person name="Noordeloos M.E."/>
            <person name="Ohm R.A."/>
            <person name="Ortiz-Santana B."/>
            <person name="Ovrebo C."/>
            <person name="Racz N."/>
            <person name="Riley R."/>
            <person name="Savchenko A."/>
            <person name="Shiryaev A."/>
            <person name="Soop K."/>
            <person name="Spirin V."/>
            <person name="Szebenyi C."/>
            <person name="Tomsovsky M."/>
            <person name="Tulloss R.E."/>
            <person name="Uehling J."/>
            <person name="Grigoriev I.V."/>
            <person name="Vagvolgyi C."/>
            <person name="Papp T."/>
            <person name="Martin F.M."/>
            <person name="Miettinen O."/>
            <person name="Hibbett D.S."/>
            <person name="Nagy L.G."/>
        </authorList>
    </citation>
    <scope>NUCLEOTIDE SEQUENCE [LARGE SCALE GENOMIC DNA]</scope>
    <source>
        <strain evidence="9 10">FP101781</strain>
    </source>
</reference>
<keyword evidence="1" id="KW-0805">Transcription regulation</keyword>
<dbReference type="InterPro" id="IPR001005">
    <property type="entry name" value="SANT/Myb"/>
</dbReference>
<feature type="domain" description="Myb-like" evidence="7">
    <location>
        <begin position="290"/>
        <end position="340"/>
    </location>
</feature>
<organism evidence="9 10">
    <name type="scientific">Coprinellus micaceus</name>
    <name type="common">Glistening ink-cap mushroom</name>
    <name type="synonym">Coprinus micaceus</name>
    <dbReference type="NCBI Taxonomy" id="71717"/>
    <lineage>
        <taxon>Eukaryota</taxon>
        <taxon>Fungi</taxon>
        <taxon>Dikarya</taxon>
        <taxon>Basidiomycota</taxon>
        <taxon>Agaricomycotina</taxon>
        <taxon>Agaricomycetes</taxon>
        <taxon>Agaricomycetidae</taxon>
        <taxon>Agaricales</taxon>
        <taxon>Agaricineae</taxon>
        <taxon>Psathyrellaceae</taxon>
        <taxon>Coprinellus</taxon>
    </lineage>
</organism>
<feature type="compositionally biased region" description="Basic residues" evidence="6">
    <location>
        <begin position="519"/>
        <end position="537"/>
    </location>
</feature>
<dbReference type="Pfam" id="PF00249">
    <property type="entry name" value="Myb_DNA-binding"/>
    <property type="match status" value="3"/>
</dbReference>
<sequence>MADASTSSSTTLASEEAVGLAQKTLAANQALQHELAQRAEQLELEILEADRLLEALENGTDPEDAEDEIQIPGARRAFDLFPLSECLNEESPLYDEARKRVDFLARITPQSFNLKQLEVLKNAVRSENQRLQAYRKQEGNQEALDIDMNVEGIDWSIVAEKVSDISSDKFTADQCRIKWVGSHSPAFNHSEWKTPETNKLFEILRATPTDPHGRVDWVKVTNELGTHRTVADVANRGQPRQRHLWDQESDVLLLQGVEKYGVNNWAAVARDVADNVTPTQCQNRYNKSLDPGIRRGAWTTVEDERLKKAVAAIGTSWVRVAEYVPGRTNDQCNERWTGQLNAGSSKNVWSEDEDRKLIEMVNSEGRQWKAISKKIGNGKTGPSCRLRFNKLTKSTMASTSGLVMMSPAPGTGSATPSLPSATPREMSVQRELPTGSAVAEGSNTSTPLALPGVQPTASVIEQGEAALTAKGRGKKRTNPTGAGEMLPTPKRKKVTPKATAIQPTIPEHDDANPSQSMPKKARPAPKPKPKPKGKVKATPKASQTAGEQFNSQANVVPSQESPATTSGDTELAPPRRSARFASGKGAGGS</sequence>
<feature type="region of interest" description="Disordered" evidence="6">
    <location>
        <begin position="466"/>
        <end position="589"/>
    </location>
</feature>
<accession>A0A4Y7TPB0</accession>
<dbReference type="OrthoDB" id="2143914at2759"/>
<evidence type="ECO:0000256" key="2">
    <source>
        <dbReference type="ARBA" id="ARBA00023125"/>
    </source>
</evidence>
<protein>
    <submittedName>
        <fullName evidence="9">Uncharacterized protein</fullName>
    </submittedName>
</protein>
<feature type="domain" description="HTH myb-type" evidence="8">
    <location>
        <begin position="290"/>
        <end position="344"/>
    </location>
</feature>
<keyword evidence="4" id="KW-0539">Nucleus</keyword>
<dbReference type="AlphaFoldDB" id="A0A4Y7TPB0"/>
<evidence type="ECO:0000259" key="7">
    <source>
        <dbReference type="PROSITE" id="PS50090"/>
    </source>
</evidence>
<dbReference type="Gene3D" id="1.10.10.60">
    <property type="entry name" value="Homeodomain-like"/>
    <property type="match status" value="3"/>
</dbReference>
<dbReference type="PANTHER" id="PTHR46621">
    <property type="entry name" value="SNRNA-ACTIVATING PROTEIN COMPLEX SUBUNIT 4"/>
    <property type="match status" value="1"/>
</dbReference>